<sequence>MPVHQPCALIRPAGAYLGHFRHIVMVGHRFLGLRISVSSGSAAHHRRRVSTLTMSDACGCSDTIVMFP</sequence>
<organism evidence="1 2">
    <name type="scientific">Qipengyuania citrea LAMA 915</name>
    <dbReference type="NCBI Taxonomy" id="1306953"/>
    <lineage>
        <taxon>Bacteria</taxon>
        <taxon>Pseudomonadati</taxon>
        <taxon>Pseudomonadota</taxon>
        <taxon>Alphaproteobacteria</taxon>
        <taxon>Sphingomonadales</taxon>
        <taxon>Erythrobacteraceae</taxon>
        <taxon>Qipengyuania</taxon>
    </lineage>
</organism>
<dbReference type="STRING" id="1306953.J121_1414"/>
<reference evidence="1" key="1">
    <citation type="submission" date="2015-02" db="EMBL/GenBank/DDBJ databases">
        <authorList>
            <person name="Chooi Y.-H."/>
        </authorList>
    </citation>
    <scope>NUCLEOTIDE SEQUENCE [LARGE SCALE GENOMIC DNA]</scope>
    <source>
        <strain evidence="1">LAMA 915</strain>
    </source>
</reference>
<dbReference type="EMBL" id="JYNE01000028">
    <property type="protein sequence ID" value="KNH00791.1"/>
    <property type="molecule type" value="Genomic_DNA"/>
</dbReference>
<dbReference type="Proteomes" id="UP000037446">
    <property type="component" value="Unassembled WGS sequence"/>
</dbReference>
<accession>A0A0L1KA41</accession>
<gene>
    <name evidence="1" type="ORF">J121_1414</name>
</gene>
<name>A0A0L1KA41_9SPHN</name>
<comment type="caution">
    <text evidence="1">The sequence shown here is derived from an EMBL/GenBank/DDBJ whole genome shotgun (WGS) entry which is preliminary data.</text>
</comment>
<protein>
    <submittedName>
        <fullName evidence="1">Uncharacterized protein</fullName>
    </submittedName>
</protein>
<evidence type="ECO:0000313" key="1">
    <source>
        <dbReference type="EMBL" id="KNH00791.1"/>
    </source>
</evidence>
<dbReference type="AlphaFoldDB" id="A0A0L1KA41"/>
<proteinExistence type="predicted"/>
<evidence type="ECO:0000313" key="2">
    <source>
        <dbReference type="Proteomes" id="UP000037446"/>
    </source>
</evidence>